<dbReference type="OrthoDB" id="6647782at2"/>
<dbReference type="Proteomes" id="UP000035860">
    <property type="component" value="Unassembled WGS sequence"/>
</dbReference>
<dbReference type="RefSeq" id="WP_046698565.1">
    <property type="nucleotide sequence ID" value="NZ_AOMT01000021.1"/>
</dbReference>
<comment type="caution">
    <text evidence="2">The sequence shown here is derived from an EMBL/GenBank/DDBJ whole genome shotgun (WGS) entry which is preliminary data.</text>
</comment>
<accession>A0A066UM58</accession>
<feature type="transmembrane region" description="Helical" evidence="1">
    <location>
        <begin position="20"/>
        <end position="39"/>
    </location>
</feature>
<evidence type="ECO:0000313" key="3">
    <source>
        <dbReference type="Proteomes" id="UP000035860"/>
    </source>
</evidence>
<gene>
    <name evidence="2" type="ORF">MBO_04349</name>
</gene>
<proteinExistence type="predicted"/>
<feature type="transmembrane region" description="Helical" evidence="1">
    <location>
        <begin position="77"/>
        <end position="96"/>
    </location>
</feature>
<keyword evidence="3" id="KW-1185">Reference proteome</keyword>
<protein>
    <submittedName>
        <fullName evidence="2">Uncharacterized protein</fullName>
    </submittedName>
</protein>
<keyword evidence="1" id="KW-1133">Transmembrane helix</keyword>
<organism evidence="2 3">
    <name type="scientific">Moraxella bovoculi 237</name>
    <dbReference type="NCBI Taxonomy" id="743974"/>
    <lineage>
        <taxon>Bacteria</taxon>
        <taxon>Pseudomonadati</taxon>
        <taxon>Pseudomonadota</taxon>
        <taxon>Gammaproteobacteria</taxon>
        <taxon>Moraxellales</taxon>
        <taxon>Moraxellaceae</taxon>
        <taxon>Moraxella</taxon>
    </lineage>
</organism>
<dbReference type="AlphaFoldDB" id="A0A066UM58"/>
<feature type="transmembrane region" description="Helical" evidence="1">
    <location>
        <begin position="51"/>
        <end position="71"/>
    </location>
</feature>
<evidence type="ECO:0000256" key="1">
    <source>
        <dbReference type="SAM" id="Phobius"/>
    </source>
</evidence>
<evidence type="ECO:0000313" key="2">
    <source>
        <dbReference type="EMBL" id="KDN25283.1"/>
    </source>
</evidence>
<reference evidence="2 3" key="1">
    <citation type="journal article" date="2014" name="Genome Announc.">
        <title>Draft Genome Sequence of Moraxella bovoculi Strain 237T (ATCC BAA-1259T) Isolated from a Calf with Infectious Bovine Keratoconjunctivitis.</title>
        <authorList>
            <person name="Calcutt M.J."/>
            <person name="Foecking M.F."/>
            <person name="Martin N.T."/>
            <person name="Mhlanga-Mutangadura T."/>
            <person name="Reilly T.J."/>
        </authorList>
    </citation>
    <scope>NUCLEOTIDE SEQUENCE [LARGE SCALE GENOMIC DNA]</scope>
    <source>
        <strain evidence="2 3">237</strain>
    </source>
</reference>
<keyword evidence="1" id="KW-0812">Transmembrane</keyword>
<dbReference type="eggNOG" id="ENOG5033B4X">
    <property type="taxonomic scope" value="Bacteria"/>
</dbReference>
<feature type="transmembrane region" description="Helical" evidence="1">
    <location>
        <begin position="117"/>
        <end position="137"/>
    </location>
</feature>
<sequence>MVDINFTNLLSALSEFETLYIVASYIIAVFIWLESTWVLNNDGKLPESSIFALVSLATSSWLVVSGLALFFLDFNGLSMSVPVAYGIYSLMGWIYGARLISTKDIDDPKDIILPANYLNFCRSFALVFALLCGFVLAKPYLPI</sequence>
<name>A0A066UM58_9GAMM</name>
<keyword evidence="1" id="KW-0472">Membrane</keyword>
<dbReference type="EMBL" id="AOMT01000021">
    <property type="protein sequence ID" value="KDN25283.1"/>
    <property type="molecule type" value="Genomic_DNA"/>
</dbReference>